<comment type="similarity">
    <text evidence="1 6">Belongs to the ATP-dependent AMP-binding enzyme family.</text>
</comment>
<dbReference type="InterPro" id="IPR045851">
    <property type="entry name" value="AMP-bd_C_sf"/>
</dbReference>
<dbReference type="FunFam" id="3.40.50.12780:FF:000001">
    <property type="entry name" value="Acetyl-coenzyme A synthetase"/>
    <property type="match status" value="1"/>
</dbReference>
<feature type="binding site" evidence="6">
    <location>
        <position position="533"/>
    </location>
    <ligand>
        <name>ATP</name>
        <dbReference type="ChEBI" id="CHEBI:30616"/>
    </ligand>
</feature>
<dbReference type="GO" id="GO:0003987">
    <property type="term" value="F:acetate-CoA ligase activity"/>
    <property type="evidence" value="ECO:0007669"/>
    <property type="project" value="UniProtKB-UniRule"/>
</dbReference>
<comment type="caution">
    <text evidence="11">The sequence shown here is derived from an EMBL/GenBank/DDBJ whole genome shotgun (WGS) entry which is preliminary data.</text>
</comment>
<comment type="function">
    <text evidence="6">Catalyzes the conversion of acetate into acetyl-CoA (AcCoA), an essential intermediate at the junction of anabolic and catabolic pathways. AcsA undergoes a two-step reaction. In the first half reaction, AcsA combines acetate with ATP to form acetyl-adenylate (AcAMP) intermediate. In the second half reaction, it can then transfer the acetyl group from AcAMP to the sulfhydryl group of CoA, forming the product AcCoA.</text>
</comment>
<evidence type="ECO:0000256" key="5">
    <source>
        <dbReference type="ARBA" id="ARBA00022990"/>
    </source>
</evidence>
<feature type="domain" description="AMP-binding enzyme C-terminal" evidence="9">
    <location>
        <begin position="538"/>
        <end position="617"/>
    </location>
</feature>
<name>A0A562IXD4_9ACTN</name>
<dbReference type="EMBL" id="VLKF01000001">
    <property type="protein sequence ID" value="TWH75500.1"/>
    <property type="molecule type" value="Genomic_DNA"/>
</dbReference>
<keyword evidence="5 6" id="KW-0007">Acetylation</keyword>
<dbReference type="SUPFAM" id="SSF56801">
    <property type="entry name" value="Acetyl-CoA synthetase-like"/>
    <property type="match status" value="1"/>
</dbReference>
<comment type="caution">
    <text evidence="6">Lacks conserved residue(s) required for the propagation of feature annotation.</text>
</comment>
<evidence type="ECO:0000256" key="2">
    <source>
        <dbReference type="ARBA" id="ARBA00022598"/>
    </source>
</evidence>
<comment type="PTM">
    <text evidence="6">Acetylated. Deacetylation by the SIR2-homolog deacetylase activates the enzyme.</text>
</comment>
<dbReference type="AlphaFoldDB" id="A0A562IXD4"/>
<dbReference type="HAMAP" id="MF_01123">
    <property type="entry name" value="Ac_CoA_synth"/>
    <property type="match status" value="1"/>
</dbReference>
<feature type="binding site" evidence="6">
    <location>
        <position position="317"/>
    </location>
    <ligand>
        <name>CoA</name>
        <dbReference type="ChEBI" id="CHEBI:57287"/>
    </ligand>
</feature>
<dbReference type="InterPro" id="IPR032387">
    <property type="entry name" value="ACAS_N"/>
</dbReference>
<feature type="binding site" evidence="6">
    <location>
        <position position="507"/>
    </location>
    <ligand>
        <name>ATP</name>
        <dbReference type="ChEBI" id="CHEBI:30616"/>
    </ligand>
</feature>
<evidence type="ECO:0000256" key="6">
    <source>
        <dbReference type="HAMAP-Rule" id="MF_01123"/>
    </source>
</evidence>
<dbReference type="NCBIfam" id="NF001208">
    <property type="entry name" value="PRK00174.1"/>
    <property type="match status" value="1"/>
</dbReference>
<keyword evidence="3 6" id="KW-0547">Nucleotide-binding</keyword>
<reference evidence="11 12" key="1">
    <citation type="submission" date="2019-07" db="EMBL/GenBank/DDBJ databases">
        <title>R&amp;d 2014.</title>
        <authorList>
            <person name="Klenk H.-P."/>
        </authorList>
    </citation>
    <scope>NUCLEOTIDE SEQUENCE [LARGE SCALE GENOMIC DNA]</scope>
    <source>
        <strain evidence="11 12">DSM 45764</strain>
    </source>
</reference>
<feature type="domain" description="Acetyl-coenzyme A synthetase N-terminal" evidence="10">
    <location>
        <begin position="37"/>
        <end position="88"/>
    </location>
</feature>
<dbReference type="NCBIfam" id="TIGR02188">
    <property type="entry name" value="Ac_CoA_lig_AcsA"/>
    <property type="match status" value="1"/>
</dbReference>
<feature type="binding site" evidence="6">
    <location>
        <position position="592"/>
    </location>
    <ligand>
        <name>CoA</name>
        <dbReference type="ChEBI" id="CHEBI:57287"/>
    </ligand>
</feature>
<evidence type="ECO:0000256" key="3">
    <source>
        <dbReference type="ARBA" id="ARBA00022741"/>
    </source>
</evidence>
<dbReference type="GO" id="GO:0016208">
    <property type="term" value="F:AMP binding"/>
    <property type="evidence" value="ECO:0007669"/>
    <property type="project" value="InterPro"/>
</dbReference>
<dbReference type="InterPro" id="IPR025110">
    <property type="entry name" value="AMP-bd_C"/>
</dbReference>
<organism evidence="11 12">
    <name type="scientific">Modestobacter roseus</name>
    <dbReference type="NCBI Taxonomy" id="1181884"/>
    <lineage>
        <taxon>Bacteria</taxon>
        <taxon>Bacillati</taxon>
        <taxon>Actinomycetota</taxon>
        <taxon>Actinomycetes</taxon>
        <taxon>Geodermatophilales</taxon>
        <taxon>Geodermatophilaceae</taxon>
        <taxon>Modestobacter</taxon>
    </lineage>
</organism>
<comment type="cofactor">
    <cofactor evidence="6">
        <name>Mg(2+)</name>
        <dbReference type="ChEBI" id="CHEBI:18420"/>
    </cofactor>
</comment>
<dbReference type="EC" id="6.2.1.1" evidence="6"/>
<feature type="binding site" evidence="6">
    <location>
        <position position="546"/>
    </location>
    <ligand>
        <name>Mg(2+)</name>
        <dbReference type="ChEBI" id="CHEBI:18420"/>
    </ligand>
</feature>
<dbReference type="Gene3D" id="3.40.50.12780">
    <property type="entry name" value="N-terminal domain of ligase-like"/>
    <property type="match status" value="1"/>
</dbReference>
<dbReference type="Gene3D" id="3.30.300.30">
    <property type="match status" value="1"/>
</dbReference>
<evidence type="ECO:0000313" key="11">
    <source>
        <dbReference type="EMBL" id="TWH75500.1"/>
    </source>
</evidence>
<dbReference type="InterPro" id="IPR042099">
    <property type="entry name" value="ANL_N_sf"/>
</dbReference>
<accession>A0A562IXD4</accession>
<evidence type="ECO:0000256" key="7">
    <source>
        <dbReference type="SAM" id="MobiDB-lite"/>
    </source>
</evidence>
<dbReference type="GO" id="GO:0005829">
    <property type="term" value="C:cytosol"/>
    <property type="evidence" value="ECO:0007669"/>
    <property type="project" value="TreeGrafter"/>
</dbReference>
<dbReference type="RefSeq" id="WP_153360370.1">
    <property type="nucleotide sequence ID" value="NZ_JABGDC010000081.1"/>
</dbReference>
<feature type="binding site" evidence="6">
    <location>
        <position position="530"/>
    </location>
    <ligand>
        <name>CoA</name>
        <dbReference type="ChEBI" id="CHEBI:57287"/>
    </ligand>
</feature>
<protein>
    <recommendedName>
        <fullName evidence="6">Acetyl-coenzyme A synthetase</fullName>
        <shortName evidence="6">AcCoA synthetase</shortName>
        <shortName evidence="6">Acs</shortName>
        <ecNumber evidence="6">6.2.1.1</ecNumber>
    </recommendedName>
    <alternativeName>
        <fullName evidence="6">Acetate--CoA ligase</fullName>
    </alternativeName>
    <alternativeName>
        <fullName evidence="6">Acyl-activating enzyme</fullName>
    </alternativeName>
</protein>
<evidence type="ECO:0000256" key="4">
    <source>
        <dbReference type="ARBA" id="ARBA00022840"/>
    </source>
</evidence>
<dbReference type="OrthoDB" id="9803968at2"/>
<dbReference type="Pfam" id="PF13193">
    <property type="entry name" value="AMP-binding_C"/>
    <property type="match status" value="1"/>
</dbReference>
<dbReference type="GO" id="GO:0019427">
    <property type="term" value="P:acetyl-CoA biosynthetic process from acetate"/>
    <property type="evidence" value="ECO:0007669"/>
    <property type="project" value="UniProtKB-UniRule"/>
</dbReference>
<keyword evidence="2 6" id="KW-0436">Ligase</keyword>
<keyword evidence="12" id="KW-1185">Reference proteome</keyword>
<dbReference type="Proteomes" id="UP000321490">
    <property type="component" value="Unassembled WGS sequence"/>
</dbReference>
<keyword evidence="6" id="KW-0460">Magnesium</keyword>
<gene>
    <name evidence="6" type="primary">acsA</name>
    <name evidence="11" type="ORF">JD78_04062</name>
</gene>
<dbReference type="CDD" id="cd05966">
    <property type="entry name" value="ACS"/>
    <property type="match status" value="1"/>
</dbReference>
<dbReference type="GO" id="GO:0005524">
    <property type="term" value="F:ATP binding"/>
    <property type="evidence" value="ECO:0007669"/>
    <property type="project" value="UniProtKB-KW"/>
</dbReference>
<feature type="domain" description="AMP-dependent synthetase/ligase" evidence="8">
    <location>
        <begin position="95"/>
        <end position="476"/>
    </location>
</feature>
<dbReference type="Pfam" id="PF00501">
    <property type="entry name" value="AMP-binding"/>
    <property type="match status" value="1"/>
</dbReference>
<feature type="binding site" evidence="6">
    <location>
        <position position="544"/>
    </location>
    <ligand>
        <name>Mg(2+)</name>
        <dbReference type="ChEBI" id="CHEBI:18420"/>
    </ligand>
</feature>
<evidence type="ECO:0000256" key="1">
    <source>
        <dbReference type="ARBA" id="ARBA00006432"/>
    </source>
</evidence>
<feature type="binding site" evidence="6">
    <location>
        <begin position="393"/>
        <end position="395"/>
    </location>
    <ligand>
        <name>ATP</name>
        <dbReference type="ChEBI" id="CHEBI:30616"/>
    </ligand>
</feature>
<keyword evidence="4 6" id="KW-0067">ATP-binding</keyword>
<evidence type="ECO:0000313" key="12">
    <source>
        <dbReference type="Proteomes" id="UP000321490"/>
    </source>
</evidence>
<dbReference type="GO" id="GO:0046872">
    <property type="term" value="F:metal ion binding"/>
    <property type="evidence" value="ECO:0007669"/>
    <property type="project" value="UniProtKB-KW"/>
</dbReference>
<feature type="binding site" evidence="6">
    <location>
        <position position="522"/>
    </location>
    <ligand>
        <name>ATP</name>
        <dbReference type="ChEBI" id="CHEBI:30616"/>
    </ligand>
</feature>
<dbReference type="Pfam" id="PF16177">
    <property type="entry name" value="ACAS_N"/>
    <property type="match status" value="1"/>
</dbReference>
<keyword evidence="6" id="KW-0479">Metal-binding</keyword>
<evidence type="ECO:0000259" key="9">
    <source>
        <dbReference type="Pfam" id="PF13193"/>
    </source>
</evidence>
<feature type="binding site" evidence="6">
    <location>
        <position position="549"/>
    </location>
    <ligand>
        <name>Mg(2+)</name>
        <dbReference type="ChEBI" id="CHEBI:18420"/>
    </ligand>
</feature>
<feature type="binding site" evidence="6">
    <location>
        <begin position="417"/>
        <end position="422"/>
    </location>
    <ligand>
        <name>ATP</name>
        <dbReference type="ChEBI" id="CHEBI:30616"/>
    </ligand>
</feature>
<proteinExistence type="inferred from homology"/>
<dbReference type="InterPro" id="IPR000873">
    <property type="entry name" value="AMP-dep_synth/lig_dom"/>
</dbReference>
<dbReference type="PANTHER" id="PTHR24095">
    <property type="entry name" value="ACETYL-COENZYME A SYNTHETASE"/>
    <property type="match status" value="1"/>
</dbReference>
<dbReference type="InterPro" id="IPR011904">
    <property type="entry name" value="Ac_CoA_lig"/>
</dbReference>
<comment type="catalytic activity">
    <reaction evidence="6">
        <text>acetate + ATP + CoA = acetyl-CoA + AMP + diphosphate</text>
        <dbReference type="Rhea" id="RHEA:23176"/>
        <dbReference type="ChEBI" id="CHEBI:30089"/>
        <dbReference type="ChEBI" id="CHEBI:30616"/>
        <dbReference type="ChEBI" id="CHEBI:33019"/>
        <dbReference type="ChEBI" id="CHEBI:57287"/>
        <dbReference type="ChEBI" id="CHEBI:57288"/>
        <dbReference type="ChEBI" id="CHEBI:456215"/>
        <dbReference type="EC" id="6.2.1.1"/>
    </reaction>
</comment>
<evidence type="ECO:0000259" key="8">
    <source>
        <dbReference type="Pfam" id="PF00501"/>
    </source>
</evidence>
<feature type="compositionally biased region" description="Polar residues" evidence="7">
    <location>
        <begin position="1"/>
        <end position="15"/>
    </location>
</feature>
<sequence length="658" mass="71914">MSETQTNDAQGLSSQLPEGGFPPPEALAAAANAGPDTYERAAADRVGFWEDAARRLDWDQPWEQALDWSNPPFAKWFVGGKLNVAANCVDRHVDAGHGSQVAYHWIGEPGDTRTITYAQLKDEVCKTANALIELGVQSGDRVAIYLPMIPETIFTMLACARIGAVHMVVFGGFSPDALASRITDADAKVVVTADGGYRRGAPSGLKPNVDEALTKTDGVRSVLVVNRTGQDVEMTEGRDVWWSDLVERQSTEHTAEAFDAEHPLYIMYTSGTTAKPKGILHTSGGYLTQVSYTHWATFDLKPDTDVYWTAADVGWVTGHSYIVYGPLSNRATSVMYEGTPETPHRGRWWEIVQEYGVTILYTAPTTIRTFMKWGDDVPAGFDLSSLRLLGSVGEPINPEAWLWYHKNIGGGRCPIVDTWWQTETGGHMITPLPGVTKLVPGSAQHPFPGISAKVVDDEGNELADDSTGLLVLTEPWPSMLRTIWGDDDRYVDTYWSRFGKNVYFAGDGAKKDADGNIWLLGRVDDVMNVSGHRISTTEVESALVSHPTVAEAAVVGATDPTTGQGIVAFVILRGDAVDRGEELVKELRLHVRKEIGPIASPRQIMVVQELPKTRSGKIMRRLLRDVAENRELGDVTTLTDSSVMELISSKLPSSGSDD</sequence>
<evidence type="ECO:0000259" key="10">
    <source>
        <dbReference type="Pfam" id="PF16177"/>
    </source>
</evidence>
<feature type="modified residue" description="N6-acetyllysine" evidence="6">
    <location>
        <position position="617"/>
    </location>
</feature>
<feature type="binding site" evidence="6">
    <location>
        <begin position="198"/>
        <end position="201"/>
    </location>
    <ligand>
        <name>CoA</name>
        <dbReference type="ChEBI" id="CHEBI:57287"/>
    </ligand>
</feature>
<feature type="region of interest" description="Disordered" evidence="7">
    <location>
        <begin position="1"/>
        <end position="34"/>
    </location>
</feature>
<dbReference type="PANTHER" id="PTHR24095:SF14">
    <property type="entry name" value="ACETYL-COENZYME A SYNTHETASE 1"/>
    <property type="match status" value="1"/>
</dbReference>